<dbReference type="EMBL" id="BIFH01000013">
    <property type="protein sequence ID" value="GCD92816.1"/>
    <property type="molecule type" value="Genomic_DNA"/>
</dbReference>
<comment type="caution">
    <text evidence="1">The sequence shown here is derived from an EMBL/GenBank/DDBJ whole genome shotgun (WGS) entry which is preliminary data.</text>
</comment>
<dbReference type="RefSeq" id="WP_126635135.1">
    <property type="nucleotide sequence ID" value="NZ_BIFH01000013.1"/>
</dbReference>
<reference evidence="1 2" key="1">
    <citation type="submission" date="2018-12" db="EMBL/GenBank/DDBJ databases">
        <title>Draft genome sequence of Embleya hyalina NBRC 13850T.</title>
        <authorList>
            <person name="Komaki H."/>
            <person name="Hosoyama A."/>
            <person name="Kimura A."/>
            <person name="Ichikawa N."/>
            <person name="Tamura T."/>
        </authorList>
    </citation>
    <scope>NUCLEOTIDE SEQUENCE [LARGE SCALE GENOMIC DNA]</scope>
    <source>
        <strain evidence="1 2">NBRC 13850</strain>
    </source>
</reference>
<proteinExistence type="predicted"/>
<organism evidence="1 2">
    <name type="scientific">Embleya hyalina</name>
    <dbReference type="NCBI Taxonomy" id="516124"/>
    <lineage>
        <taxon>Bacteria</taxon>
        <taxon>Bacillati</taxon>
        <taxon>Actinomycetota</taxon>
        <taxon>Actinomycetes</taxon>
        <taxon>Kitasatosporales</taxon>
        <taxon>Streptomycetaceae</taxon>
        <taxon>Embleya</taxon>
    </lineage>
</organism>
<protein>
    <recommendedName>
        <fullName evidence="3">DUF3052 domain-containing protein</fullName>
    </recommendedName>
</protein>
<keyword evidence="2" id="KW-1185">Reference proteome</keyword>
<name>A0A401YE08_9ACTN</name>
<gene>
    <name evidence="1" type="ORF">EHYA_00458</name>
</gene>
<dbReference type="OrthoDB" id="5185945at2"/>
<evidence type="ECO:0008006" key="3">
    <source>
        <dbReference type="Google" id="ProtNLM"/>
    </source>
</evidence>
<accession>A0A401YE08</accession>
<dbReference type="Proteomes" id="UP000286931">
    <property type="component" value="Unassembled WGS sequence"/>
</dbReference>
<evidence type="ECO:0000313" key="1">
    <source>
        <dbReference type="EMBL" id="GCD92816.1"/>
    </source>
</evidence>
<sequence length="138" mass="14552">METAADAPNHARRMGIVRSMVVRELGWDDDTDDRIRADVEDTIGGGMVDDETDEVADAVLLWWRNGDGDLAGELTDVVGSLSDTGAIWVLTPTTGKPGHVDRSEIAEEAHAAGLVVVAAVTLGAWSGNHLARPEPPGA</sequence>
<dbReference type="InterPro" id="IPR021412">
    <property type="entry name" value="DUF3052"/>
</dbReference>
<dbReference type="AlphaFoldDB" id="A0A401YE08"/>
<dbReference type="Pfam" id="PF11253">
    <property type="entry name" value="DUF3052"/>
    <property type="match status" value="1"/>
</dbReference>
<evidence type="ECO:0000313" key="2">
    <source>
        <dbReference type="Proteomes" id="UP000286931"/>
    </source>
</evidence>